<evidence type="ECO:0000256" key="12">
    <source>
        <dbReference type="ARBA" id="ARBA00022833"/>
    </source>
</evidence>
<dbReference type="GO" id="GO:0009435">
    <property type="term" value="P:NAD+ biosynthetic process"/>
    <property type="evidence" value="ECO:0007669"/>
    <property type="project" value="InterPro"/>
</dbReference>
<dbReference type="InterPro" id="IPR004821">
    <property type="entry name" value="Cyt_trans-like"/>
</dbReference>
<keyword evidence="11 20" id="KW-0547">Nucleotide-binding</keyword>
<name>A0AAD9KZA7_RIDPI</name>
<dbReference type="EC" id="2.7.7.1" evidence="20"/>
<dbReference type="Proteomes" id="UP001209878">
    <property type="component" value="Unassembled WGS sequence"/>
</dbReference>
<dbReference type="InterPro" id="IPR051182">
    <property type="entry name" value="Euk_NMN_adenylyltrnsfrase"/>
</dbReference>
<keyword evidence="9 20" id="KW-0808">Transferase</keyword>
<dbReference type="Gene3D" id="3.40.50.620">
    <property type="entry name" value="HUPs"/>
    <property type="match status" value="1"/>
</dbReference>
<evidence type="ECO:0000256" key="17">
    <source>
        <dbReference type="ARBA" id="ARBA00048514"/>
    </source>
</evidence>
<comment type="cofactor">
    <cofactor evidence="1">
        <name>Mg(2+)</name>
        <dbReference type="ChEBI" id="CHEBI:18420"/>
    </cofactor>
</comment>
<feature type="region of interest" description="Disordered" evidence="21">
    <location>
        <begin position="375"/>
        <end position="400"/>
    </location>
</feature>
<dbReference type="AlphaFoldDB" id="A0AAD9KZA7"/>
<dbReference type="GO" id="GO:0005634">
    <property type="term" value="C:nucleus"/>
    <property type="evidence" value="ECO:0007669"/>
    <property type="project" value="UniProtKB-SubCell"/>
</dbReference>
<dbReference type="GO" id="GO:0000309">
    <property type="term" value="F:nicotinamide-nucleotide adenylyltransferase activity"/>
    <property type="evidence" value="ECO:0007669"/>
    <property type="project" value="UniProtKB-EC"/>
</dbReference>
<evidence type="ECO:0000256" key="19">
    <source>
        <dbReference type="ARBA" id="ARBA00064648"/>
    </source>
</evidence>
<evidence type="ECO:0000256" key="2">
    <source>
        <dbReference type="ARBA" id="ARBA00001947"/>
    </source>
</evidence>
<dbReference type="EC" id="2.7.7.18" evidence="20"/>
<keyword evidence="12" id="KW-0862">Zinc</keyword>
<dbReference type="GO" id="GO:0005524">
    <property type="term" value="F:ATP binding"/>
    <property type="evidence" value="ECO:0007669"/>
    <property type="project" value="UniProtKB-KW"/>
</dbReference>
<dbReference type="PANTHER" id="PTHR12039">
    <property type="entry name" value="NICOTINAMIDE MONONUCLEOTIDE ADENYLYLTRANSFERASE"/>
    <property type="match status" value="1"/>
</dbReference>
<keyword evidence="13 20" id="KW-0067">ATP-binding</keyword>
<evidence type="ECO:0000256" key="15">
    <source>
        <dbReference type="ARBA" id="ARBA00023027"/>
    </source>
</evidence>
<dbReference type="SUPFAM" id="SSF52374">
    <property type="entry name" value="Nucleotidylyl transferase"/>
    <property type="match status" value="1"/>
</dbReference>
<comment type="pathway">
    <text evidence="5">Cofactor biosynthesis; NAD(+) biosynthesis; deamido-NAD(+) from nicotinate D-ribonucleotide: step 1/1.</text>
</comment>
<comment type="caution">
    <text evidence="23">The sequence shown here is derived from an EMBL/GenBank/DDBJ whole genome shotgun (WGS) entry which is preliminary data.</text>
</comment>
<comment type="catalytic activity">
    <reaction evidence="18">
        <text>beta-nicotinamide D-ribonucleotide + ATP + H(+) = diphosphate + NAD(+)</text>
        <dbReference type="Rhea" id="RHEA:21360"/>
        <dbReference type="ChEBI" id="CHEBI:14649"/>
        <dbReference type="ChEBI" id="CHEBI:15378"/>
        <dbReference type="ChEBI" id="CHEBI:30616"/>
        <dbReference type="ChEBI" id="CHEBI:33019"/>
        <dbReference type="ChEBI" id="CHEBI:57540"/>
        <dbReference type="EC" id="2.7.7.1"/>
    </reaction>
    <physiologicalReaction direction="left-to-right" evidence="18">
        <dbReference type="Rhea" id="RHEA:21361"/>
    </physiologicalReaction>
    <physiologicalReaction direction="right-to-left" evidence="18">
        <dbReference type="Rhea" id="RHEA:21362"/>
    </physiologicalReaction>
</comment>
<keyword evidence="16" id="KW-0539">Nucleus</keyword>
<keyword evidence="10 20" id="KW-0548">Nucleotidyltransferase</keyword>
<protein>
    <recommendedName>
        <fullName evidence="20">Nicotinamide-nucleotide adenylyltransferase</fullName>
        <ecNumber evidence="20">2.7.7.1</ecNumber>
        <ecNumber evidence="20">2.7.7.18</ecNumber>
    </recommendedName>
</protein>
<accession>A0AAD9KZA7</accession>
<evidence type="ECO:0000256" key="11">
    <source>
        <dbReference type="ARBA" id="ARBA00022741"/>
    </source>
</evidence>
<evidence type="ECO:0000256" key="3">
    <source>
        <dbReference type="ARBA" id="ARBA00004123"/>
    </source>
</evidence>
<dbReference type="Pfam" id="PF01467">
    <property type="entry name" value="CTP_transf_like"/>
    <property type="match status" value="1"/>
</dbReference>
<evidence type="ECO:0000259" key="22">
    <source>
        <dbReference type="Pfam" id="PF01467"/>
    </source>
</evidence>
<comment type="subcellular location">
    <subcellularLocation>
        <location evidence="3">Nucleus</location>
    </subcellularLocation>
</comment>
<dbReference type="NCBIfam" id="TIGR00482">
    <property type="entry name" value="nicotinate (nicotinamide) nucleotide adenylyltransferase"/>
    <property type="match status" value="1"/>
</dbReference>
<gene>
    <name evidence="23" type="ORF">NP493_443g05016</name>
</gene>
<sequence>MTTSANNMGSPIRVVLLACGSFNPVTNMHLRMFELARDTLNKTGRYRVVAGIISPVSDGYGKKDLVQANHRCAMLKLALQSSDWIRLDTWETEQDSWTETVKVLQRQKDIYETLVNSNDLIDMPQKKRKFNPDHSLDECDYNIRNLNENSATTAGPLQVKLLCGADMLESFAVPGLWKEEDIEEIVSKFGLVVITREGSSPEKFIYESDVLARFQNNIHLVTEWMTNDISSTRIRRALRRGESVKYLVQDSVIQYVQANNLFAHGDNKYMNQFIPSPNQEESVNLMGSNHNQSTTANTAHLSPCMTYNKGQSHETMTSPQLNHTDSPNLAQHPRGKLYRSRRRERSYDEEFRLRRDYRRDDSVDSIDSVVSPMKNVHLPRSPKKNMTISRSSSSSSSTYMKNVVPSTVSVGNELCGVMQRMSNLRMHGITPETCV</sequence>
<dbReference type="CDD" id="cd09286">
    <property type="entry name" value="NMNAT_Eukarya"/>
    <property type="match status" value="1"/>
</dbReference>
<evidence type="ECO:0000256" key="10">
    <source>
        <dbReference type="ARBA" id="ARBA00022695"/>
    </source>
</evidence>
<evidence type="ECO:0000256" key="16">
    <source>
        <dbReference type="ARBA" id="ARBA00023242"/>
    </source>
</evidence>
<evidence type="ECO:0000256" key="6">
    <source>
        <dbReference type="ARBA" id="ARBA00007064"/>
    </source>
</evidence>
<feature type="compositionally biased region" description="Basic residues" evidence="21">
    <location>
        <begin position="333"/>
        <end position="344"/>
    </location>
</feature>
<dbReference type="InterPro" id="IPR014729">
    <property type="entry name" value="Rossmann-like_a/b/a_fold"/>
</dbReference>
<dbReference type="PANTHER" id="PTHR12039:SF0">
    <property type="entry name" value="NICOTINAMIDE-NUCLEOTIDE ADENYLYLTRANSFERASE"/>
    <property type="match status" value="1"/>
</dbReference>
<dbReference type="EMBL" id="JAODUO010000443">
    <property type="protein sequence ID" value="KAK2180439.1"/>
    <property type="molecule type" value="Genomic_DNA"/>
</dbReference>
<evidence type="ECO:0000313" key="23">
    <source>
        <dbReference type="EMBL" id="KAK2180439.1"/>
    </source>
</evidence>
<evidence type="ECO:0000256" key="5">
    <source>
        <dbReference type="ARBA" id="ARBA00005019"/>
    </source>
</evidence>
<evidence type="ECO:0000256" key="18">
    <source>
        <dbReference type="ARBA" id="ARBA00048969"/>
    </source>
</evidence>
<keyword evidence="7" id="KW-0597">Phosphoprotein</keyword>
<evidence type="ECO:0000256" key="1">
    <source>
        <dbReference type="ARBA" id="ARBA00001946"/>
    </source>
</evidence>
<comment type="catalytic activity">
    <reaction evidence="17">
        <text>nicotinate beta-D-ribonucleotide + ATP + H(+) = deamido-NAD(+) + diphosphate</text>
        <dbReference type="Rhea" id="RHEA:22860"/>
        <dbReference type="ChEBI" id="CHEBI:15378"/>
        <dbReference type="ChEBI" id="CHEBI:30616"/>
        <dbReference type="ChEBI" id="CHEBI:33019"/>
        <dbReference type="ChEBI" id="CHEBI:57502"/>
        <dbReference type="ChEBI" id="CHEBI:58437"/>
        <dbReference type="EC" id="2.7.7.18"/>
    </reaction>
    <physiologicalReaction direction="left-to-right" evidence="17">
        <dbReference type="Rhea" id="RHEA:22861"/>
    </physiologicalReaction>
    <physiologicalReaction direction="right-to-left" evidence="17">
        <dbReference type="Rhea" id="RHEA:22862"/>
    </physiologicalReaction>
</comment>
<proteinExistence type="inferred from homology"/>
<feature type="region of interest" description="Disordered" evidence="21">
    <location>
        <begin position="308"/>
        <end position="347"/>
    </location>
</feature>
<keyword evidence="8 20" id="KW-0662">Pyridine nucleotide biosynthesis</keyword>
<evidence type="ECO:0000313" key="24">
    <source>
        <dbReference type="Proteomes" id="UP001209878"/>
    </source>
</evidence>
<evidence type="ECO:0000256" key="20">
    <source>
        <dbReference type="RuleBase" id="RU362021"/>
    </source>
</evidence>
<keyword evidence="24" id="KW-1185">Reference proteome</keyword>
<organism evidence="23 24">
    <name type="scientific">Ridgeia piscesae</name>
    <name type="common">Tubeworm</name>
    <dbReference type="NCBI Taxonomy" id="27915"/>
    <lineage>
        <taxon>Eukaryota</taxon>
        <taxon>Metazoa</taxon>
        <taxon>Spiralia</taxon>
        <taxon>Lophotrochozoa</taxon>
        <taxon>Annelida</taxon>
        <taxon>Polychaeta</taxon>
        <taxon>Sedentaria</taxon>
        <taxon>Canalipalpata</taxon>
        <taxon>Sabellida</taxon>
        <taxon>Siboglinidae</taxon>
        <taxon>Ridgeia</taxon>
    </lineage>
</organism>
<feature type="compositionally biased region" description="Polar residues" evidence="21">
    <location>
        <begin position="308"/>
        <end position="329"/>
    </location>
</feature>
<dbReference type="InterPro" id="IPR045094">
    <property type="entry name" value="NMNAT_euk"/>
</dbReference>
<dbReference type="FunFam" id="3.40.50.620:FF:000101">
    <property type="entry name" value="Nicotinamide-nucleotide adenylyltransferase"/>
    <property type="match status" value="1"/>
</dbReference>
<evidence type="ECO:0000256" key="4">
    <source>
        <dbReference type="ARBA" id="ARBA00004658"/>
    </source>
</evidence>
<comment type="cofactor">
    <cofactor evidence="2">
        <name>Zn(2+)</name>
        <dbReference type="ChEBI" id="CHEBI:29105"/>
    </cofactor>
</comment>
<comment type="pathway">
    <text evidence="4 20">Cofactor biosynthesis; NAD(+) biosynthesis; NAD(+) from nicotinamide D-ribonucleotide: step 1/1.</text>
</comment>
<evidence type="ECO:0000256" key="7">
    <source>
        <dbReference type="ARBA" id="ARBA00022553"/>
    </source>
</evidence>
<evidence type="ECO:0000256" key="14">
    <source>
        <dbReference type="ARBA" id="ARBA00022842"/>
    </source>
</evidence>
<dbReference type="GO" id="GO:0004515">
    <property type="term" value="F:nicotinate-nucleotide adenylyltransferase activity"/>
    <property type="evidence" value="ECO:0007669"/>
    <property type="project" value="UniProtKB-EC"/>
</dbReference>
<keyword evidence="14" id="KW-0460">Magnesium</keyword>
<comment type="similarity">
    <text evidence="6 20">Belongs to the eukaryotic NMN adenylyltransferase family.</text>
</comment>
<evidence type="ECO:0000256" key="8">
    <source>
        <dbReference type="ARBA" id="ARBA00022642"/>
    </source>
</evidence>
<keyword evidence="15 20" id="KW-0520">NAD</keyword>
<reference evidence="23" key="1">
    <citation type="journal article" date="2023" name="Mol. Biol. Evol.">
        <title>Third-Generation Sequencing Reveals the Adaptive Role of the Epigenome in Three Deep-Sea Polychaetes.</title>
        <authorList>
            <person name="Perez M."/>
            <person name="Aroh O."/>
            <person name="Sun Y."/>
            <person name="Lan Y."/>
            <person name="Juniper S.K."/>
            <person name="Young C.R."/>
            <person name="Angers B."/>
            <person name="Qian P.Y."/>
        </authorList>
    </citation>
    <scope>NUCLEOTIDE SEQUENCE</scope>
    <source>
        <strain evidence="23">R07B-5</strain>
    </source>
</reference>
<feature type="domain" description="Cytidyltransferase-like" evidence="22">
    <location>
        <begin position="17"/>
        <end position="236"/>
    </location>
</feature>
<comment type="subunit">
    <text evidence="19">Homohexamer. Interacts with ADPRT/PARP1.</text>
</comment>
<evidence type="ECO:0000256" key="9">
    <source>
        <dbReference type="ARBA" id="ARBA00022679"/>
    </source>
</evidence>
<dbReference type="InterPro" id="IPR005248">
    <property type="entry name" value="NadD/NMNAT"/>
</dbReference>
<evidence type="ECO:0000256" key="21">
    <source>
        <dbReference type="SAM" id="MobiDB-lite"/>
    </source>
</evidence>
<evidence type="ECO:0000256" key="13">
    <source>
        <dbReference type="ARBA" id="ARBA00022840"/>
    </source>
</evidence>